<keyword evidence="2" id="KW-1185">Reference proteome</keyword>
<gene>
    <name evidence="1" type="ORF">DFP95_10194</name>
</gene>
<protein>
    <submittedName>
        <fullName evidence="1">Uncharacterized protein</fullName>
    </submittedName>
</protein>
<evidence type="ECO:0000313" key="1">
    <source>
        <dbReference type="EMBL" id="RED65606.1"/>
    </source>
</evidence>
<organism evidence="1 2">
    <name type="scientific">Cohnella lupini</name>
    <dbReference type="NCBI Taxonomy" id="1294267"/>
    <lineage>
        <taxon>Bacteria</taxon>
        <taxon>Bacillati</taxon>
        <taxon>Bacillota</taxon>
        <taxon>Bacilli</taxon>
        <taxon>Bacillales</taxon>
        <taxon>Paenibacillaceae</taxon>
        <taxon>Cohnella</taxon>
    </lineage>
</organism>
<comment type="caution">
    <text evidence="1">The sequence shown here is derived from an EMBL/GenBank/DDBJ whole genome shotgun (WGS) entry which is preliminary data.</text>
</comment>
<dbReference type="OrthoDB" id="2382018at2"/>
<dbReference type="RefSeq" id="WP_115990598.1">
    <property type="nucleotide sequence ID" value="NZ_QRDY01000001.1"/>
</dbReference>
<evidence type="ECO:0000313" key="2">
    <source>
        <dbReference type="Proteomes" id="UP000256869"/>
    </source>
</evidence>
<accession>A0A3D9IWW4</accession>
<name>A0A3D9IWW4_9BACL</name>
<proteinExistence type="predicted"/>
<sequence>MFAKHTVYKHDNYNMLTVEVQGKTLVVREISDQWGEICHKFLSRPELMDWAGKRFLPIDFPDGEEGLRLTMEKLKSI</sequence>
<dbReference type="EMBL" id="QRDY01000001">
    <property type="protein sequence ID" value="RED65606.1"/>
    <property type="molecule type" value="Genomic_DNA"/>
</dbReference>
<dbReference type="Proteomes" id="UP000256869">
    <property type="component" value="Unassembled WGS sequence"/>
</dbReference>
<dbReference type="AlphaFoldDB" id="A0A3D9IWW4"/>
<reference evidence="1 2" key="1">
    <citation type="submission" date="2018-07" db="EMBL/GenBank/DDBJ databases">
        <title>Genomic Encyclopedia of Type Strains, Phase III (KMG-III): the genomes of soil and plant-associated and newly described type strains.</title>
        <authorList>
            <person name="Whitman W."/>
        </authorList>
    </citation>
    <scope>NUCLEOTIDE SEQUENCE [LARGE SCALE GENOMIC DNA]</scope>
    <source>
        <strain evidence="1 2">CECT 8236</strain>
    </source>
</reference>